<dbReference type="CDD" id="cd17933">
    <property type="entry name" value="DEXSc_RecD-like"/>
    <property type="match status" value="1"/>
</dbReference>
<dbReference type="Pfam" id="PF13604">
    <property type="entry name" value="AAA_30"/>
    <property type="match status" value="1"/>
</dbReference>
<accession>A0A1I7I0A9</accession>
<evidence type="ECO:0000259" key="4">
    <source>
        <dbReference type="SMART" id="SM00278"/>
    </source>
</evidence>
<dbReference type="AlphaFoldDB" id="A0A1I7I0A9"/>
<evidence type="ECO:0000256" key="3">
    <source>
        <dbReference type="HAMAP-Rule" id="MF_01488"/>
    </source>
</evidence>
<evidence type="ECO:0000256" key="2">
    <source>
        <dbReference type="ARBA" id="ARBA00022840"/>
    </source>
</evidence>
<keyword evidence="3" id="KW-0347">Helicase</keyword>
<dbReference type="Pfam" id="PF14490">
    <property type="entry name" value="HHH_RecD2"/>
    <property type="match status" value="1"/>
</dbReference>
<proteinExistence type="inferred from homology"/>
<dbReference type="GO" id="GO:0006281">
    <property type="term" value="P:DNA repair"/>
    <property type="evidence" value="ECO:0007669"/>
    <property type="project" value="InterPro"/>
</dbReference>
<evidence type="ECO:0000313" key="7">
    <source>
        <dbReference type="Proteomes" id="UP000198817"/>
    </source>
</evidence>
<dbReference type="InterPro" id="IPR027785">
    <property type="entry name" value="UvrD-like_helicase_C"/>
</dbReference>
<dbReference type="SMART" id="SM00382">
    <property type="entry name" value="AAA"/>
    <property type="match status" value="1"/>
</dbReference>
<keyword evidence="1 3" id="KW-0547">Nucleotide-binding</keyword>
<feature type="domain" description="Helix-hairpin-helix DNA-binding motif class 1" evidence="4">
    <location>
        <begin position="116"/>
        <end position="135"/>
    </location>
</feature>
<protein>
    <recommendedName>
        <fullName evidence="3">ATP-dependent RecD2 DNA helicase</fullName>
        <ecNumber evidence="3">5.6.2.3</ecNumber>
    </recommendedName>
    <alternativeName>
        <fullName evidence="3">DNA 5'-3' helicase subunit RecD2</fullName>
    </alternativeName>
</protein>
<dbReference type="EC" id="5.6.2.3" evidence="3"/>
<dbReference type="STRING" id="155865.SAMN05216515_1319"/>
<dbReference type="Pfam" id="PF14520">
    <property type="entry name" value="HHH_5"/>
    <property type="match status" value="1"/>
</dbReference>
<keyword evidence="3" id="KW-0413">Isomerase</keyword>
<dbReference type="InterPro" id="IPR027417">
    <property type="entry name" value="P-loop_NTPase"/>
</dbReference>
<dbReference type="InterPro" id="IPR003593">
    <property type="entry name" value="AAA+_ATPase"/>
</dbReference>
<dbReference type="NCBIfam" id="TIGR01448">
    <property type="entry name" value="recD_rel"/>
    <property type="match status" value="1"/>
</dbReference>
<feature type="domain" description="Helix-hairpin-helix DNA-binding motif class 1" evidence="4">
    <location>
        <begin position="81"/>
        <end position="102"/>
    </location>
</feature>
<gene>
    <name evidence="3" type="primary">recD2</name>
    <name evidence="6" type="ORF">SAMN05216508_1287</name>
</gene>
<dbReference type="SMART" id="SM00278">
    <property type="entry name" value="HhH1"/>
    <property type="match status" value="3"/>
</dbReference>
<keyword evidence="3" id="KW-0238">DNA-binding</keyword>
<dbReference type="Gene3D" id="1.10.150.20">
    <property type="entry name" value="5' to 3' exonuclease, C-terminal subdomain"/>
    <property type="match status" value="1"/>
</dbReference>
<dbReference type="Pfam" id="PF23139">
    <property type="entry name" value="OB_YrrC"/>
    <property type="match status" value="1"/>
</dbReference>
<dbReference type="Pfam" id="PF18335">
    <property type="entry name" value="SH3_13"/>
    <property type="match status" value="1"/>
</dbReference>
<evidence type="ECO:0000313" key="6">
    <source>
        <dbReference type="EMBL" id="SFU66370.1"/>
    </source>
</evidence>
<dbReference type="PANTHER" id="PTHR43788:SF6">
    <property type="entry name" value="DNA HELICASE B"/>
    <property type="match status" value="1"/>
</dbReference>
<dbReference type="OrthoDB" id="9803432at2"/>
<dbReference type="Gene3D" id="3.40.50.300">
    <property type="entry name" value="P-loop containing nucleotide triphosphate hydrolases"/>
    <property type="match status" value="2"/>
</dbReference>
<evidence type="ECO:0000256" key="1">
    <source>
        <dbReference type="ARBA" id="ARBA00022741"/>
    </source>
</evidence>
<dbReference type="SUPFAM" id="SSF52540">
    <property type="entry name" value="P-loop containing nucleoside triphosphate hydrolases"/>
    <property type="match status" value="1"/>
</dbReference>
<reference evidence="6 7" key="1">
    <citation type="submission" date="2016-10" db="EMBL/GenBank/DDBJ databases">
        <authorList>
            <person name="de Groot N.N."/>
        </authorList>
    </citation>
    <scope>NUCLEOTIDE SEQUENCE [LARGE SCALE GENOMIC DNA]</scope>
    <source>
        <strain evidence="6 7">KHGC13</strain>
    </source>
</reference>
<dbReference type="SUPFAM" id="SSF47781">
    <property type="entry name" value="RuvA domain 2-like"/>
    <property type="match status" value="1"/>
</dbReference>
<comment type="function">
    <text evidence="3">DNA-dependent ATPase and ATP-dependent 5'-3' DNA helicase. Has no activity on blunt DNA or DNA with 3'-overhangs, requires at least 10 bases of 5'-ssDNA for helicase activity.</text>
</comment>
<evidence type="ECO:0000259" key="5">
    <source>
        <dbReference type="SMART" id="SM00382"/>
    </source>
</evidence>
<name>A0A1I7I0A9_9FIRM</name>
<dbReference type="GO" id="GO:0005524">
    <property type="term" value="F:ATP binding"/>
    <property type="evidence" value="ECO:0007669"/>
    <property type="project" value="UniProtKB-UniRule"/>
</dbReference>
<dbReference type="InterPro" id="IPR041451">
    <property type="entry name" value="RecD2_SH13"/>
</dbReference>
<dbReference type="InterPro" id="IPR055446">
    <property type="entry name" value="RecD2_N_OB"/>
</dbReference>
<dbReference type="PANTHER" id="PTHR43788">
    <property type="entry name" value="DNA2/NAM7 HELICASE FAMILY MEMBER"/>
    <property type="match status" value="1"/>
</dbReference>
<dbReference type="RefSeq" id="WP_090471919.1">
    <property type="nucleotide sequence ID" value="NZ_FOWF01000031.1"/>
</dbReference>
<dbReference type="GO" id="GO:0009338">
    <property type="term" value="C:exodeoxyribonuclease V complex"/>
    <property type="evidence" value="ECO:0007669"/>
    <property type="project" value="TreeGrafter"/>
</dbReference>
<keyword evidence="2 3" id="KW-0067">ATP-binding</keyword>
<dbReference type="GO" id="GO:0016887">
    <property type="term" value="F:ATP hydrolysis activity"/>
    <property type="evidence" value="ECO:0007669"/>
    <property type="project" value="RHEA"/>
</dbReference>
<comment type="similarity">
    <text evidence="3">Belongs to the RecD family. RecD2 subfamily.</text>
</comment>
<keyword evidence="7" id="KW-1185">Reference proteome</keyword>
<feature type="domain" description="AAA+ ATPase" evidence="5">
    <location>
        <begin position="332"/>
        <end position="477"/>
    </location>
</feature>
<dbReference type="EMBL" id="FPBT01000028">
    <property type="protein sequence ID" value="SFU66370.1"/>
    <property type="molecule type" value="Genomic_DNA"/>
</dbReference>
<dbReference type="InterPro" id="IPR010994">
    <property type="entry name" value="RuvA_2-like"/>
</dbReference>
<feature type="binding site" evidence="3">
    <location>
        <begin position="343"/>
        <end position="347"/>
    </location>
    <ligand>
        <name>ATP</name>
        <dbReference type="ChEBI" id="CHEBI:30616"/>
    </ligand>
</feature>
<dbReference type="Gene3D" id="1.10.10.2220">
    <property type="match status" value="1"/>
</dbReference>
<comment type="catalytic activity">
    <reaction evidence="3">
        <text>ATP + H2O = ADP + phosphate + H(+)</text>
        <dbReference type="Rhea" id="RHEA:13065"/>
        <dbReference type="ChEBI" id="CHEBI:15377"/>
        <dbReference type="ChEBI" id="CHEBI:15378"/>
        <dbReference type="ChEBI" id="CHEBI:30616"/>
        <dbReference type="ChEBI" id="CHEBI:43474"/>
        <dbReference type="ChEBI" id="CHEBI:456216"/>
        <dbReference type="EC" id="5.6.2.3"/>
    </reaction>
</comment>
<dbReference type="HAMAP" id="MF_01488">
    <property type="entry name" value="RecD2"/>
    <property type="match status" value="1"/>
</dbReference>
<dbReference type="GO" id="GO:0003677">
    <property type="term" value="F:DNA binding"/>
    <property type="evidence" value="ECO:0007669"/>
    <property type="project" value="UniProtKB-UniRule"/>
</dbReference>
<dbReference type="CDD" id="cd18809">
    <property type="entry name" value="SF1_C_RecD"/>
    <property type="match status" value="1"/>
</dbReference>
<keyword evidence="3" id="KW-0378">Hydrolase</keyword>
<dbReference type="InterPro" id="IPR006345">
    <property type="entry name" value="RecD2"/>
</dbReference>
<feature type="domain" description="Helix-hairpin-helix DNA-binding motif class 1" evidence="4">
    <location>
        <begin position="180"/>
        <end position="199"/>
    </location>
</feature>
<dbReference type="GO" id="GO:0006310">
    <property type="term" value="P:DNA recombination"/>
    <property type="evidence" value="ECO:0007669"/>
    <property type="project" value="InterPro"/>
</dbReference>
<dbReference type="GO" id="GO:0017116">
    <property type="term" value="F:single-stranded DNA helicase activity"/>
    <property type="evidence" value="ECO:0007669"/>
    <property type="project" value="TreeGrafter"/>
</dbReference>
<dbReference type="Proteomes" id="UP000198817">
    <property type="component" value="Unassembled WGS sequence"/>
</dbReference>
<dbReference type="InterPro" id="IPR029493">
    <property type="entry name" value="RecD2-like_HHH"/>
</dbReference>
<dbReference type="GO" id="GO:0043139">
    <property type="term" value="F:5'-3' DNA helicase activity"/>
    <property type="evidence" value="ECO:0007669"/>
    <property type="project" value="UniProtKB-UniRule"/>
</dbReference>
<dbReference type="InterPro" id="IPR003583">
    <property type="entry name" value="Hlx-hairpin-Hlx_DNA-bd_motif"/>
</dbReference>
<dbReference type="Pfam" id="PF13538">
    <property type="entry name" value="UvrD_C_2"/>
    <property type="match status" value="1"/>
</dbReference>
<organism evidence="6 7">
    <name type="scientific">Eubacterium pyruvativorans</name>
    <dbReference type="NCBI Taxonomy" id="155865"/>
    <lineage>
        <taxon>Bacteria</taxon>
        <taxon>Bacillati</taxon>
        <taxon>Bacillota</taxon>
        <taxon>Clostridia</taxon>
        <taxon>Eubacteriales</taxon>
        <taxon>Eubacteriaceae</taxon>
        <taxon>Eubacterium</taxon>
    </lineage>
</organism>
<dbReference type="InterPro" id="IPR050534">
    <property type="entry name" value="Coronavir_polyprotein_1ab"/>
</dbReference>
<sequence>MEEKKGVITEIIFHNQENGYTIAELETENELLTVVGELPSAEVGGSFCLRGDMTSHPKYGEQFAFKEAEMIFPTTKSGIQAFLSSGIVKGVGQKTAAQLVQHFGEETLEIIGDHPERLTEVSGIGKKTAEKIADSYAQHRAFAEVSMFFQAFGISAAQCMQLYRAYGREAVRLIRENPYRLTEEVRGIGFRKADSIAMKMGIEADSPDRIESGIRYTLRVYADDGSTCVPREELLEHTAGLLDLTREEINDQLIRMAFAASVRIERICGTEMVYLYRYYELETRTAKNLAGIAAAEQKTLAADVEGSIRAVESRSGITLSPEQREAAVQSVSEGLTVITGGPGTGKTTIIHAILEVFRESGFRVALAAPTGRAAKRITETSHQPATTVHRLLEYASDDATGEMVFGRTAENPLKKDVVIVDEASMLDLPLMAALTSAIVPGTRLILVGDVDQLPSVGAGNVLRDIIESGIVKVARLTEIFRQAQESMIVMNAHRINQGEYPDVNGKGTDFFLMQRGNENEIRDLVVELATRRLGAYYHLDPLRDIQVLTPVHKGNVGTLVLNQALQEAFNPPRPGIPEKKYGDRLFRQGDKVMQIRNNYQIEWKRTGEEETHTGVYNGDMGYITSVNNEDGIVTVMFDDERYVNYDNKMLDELELAYAITVHKSQGSEFPVVILPVSWFPPMLATRNLLYTAITRGKKAVVIVGPRNRMDAMVDNDRIRLRYSGLGERLGKLAEYTGAV</sequence>
<dbReference type="Gene3D" id="2.30.30.940">
    <property type="match status" value="1"/>
</dbReference>